<gene>
    <name evidence="1" type="ORF">N425_09210</name>
</gene>
<sequence>MFVSTINESQNKDAHAYKSLPPLLLEQKEGVEEELPNTHLNISLIQDCMQVAIRYALLSIAYVQARKFIGHTPGLGLDHTLSLFNAQHKVGLGSLDAWTISTESVSVDLLLRVDRIKSIGTSFDDCYYFHVHSFQLRCFHLFLVRIW</sequence>
<reference evidence="1 2" key="1">
    <citation type="submission" date="2013-11" db="EMBL/GenBank/DDBJ databases">
        <title>Single cell genomics of uncultured Tannerella BU063 (oral taxon 286).</title>
        <authorList>
            <person name="Beall C.J."/>
            <person name="Campbell A.G."/>
            <person name="Griffen A.L."/>
            <person name="Podar M."/>
            <person name="Leys E.J."/>
        </authorList>
    </citation>
    <scope>NUCLEOTIDE SEQUENCE [LARGE SCALE GENOMIC DNA]</scope>
    <source>
        <strain evidence="1">Cell 2</strain>
    </source>
</reference>
<dbReference type="AlphaFoldDB" id="W2C3E8"/>
<protein>
    <submittedName>
        <fullName evidence="1">Uncharacterized protein</fullName>
    </submittedName>
</protein>
<name>W2C3E8_9BACT</name>
<proteinExistence type="predicted"/>
<organism evidence="1 2">
    <name type="scientific">Tannerella sp. oral taxon BU063 isolate Cell 2</name>
    <dbReference type="NCBI Taxonomy" id="1411148"/>
    <lineage>
        <taxon>Bacteria</taxon>
        <taxon>Pseudomonadati</taxon>
        <taxon>Bacteroidota</taxon>
        <taxon>Bacteroidia</taxon>
        <taxon>Bacteroidales</taxon>
        <taxon>Tannerellaceae</taxon>
        <taxon>Tannerella</taxon>
    </lineage>
</organism>
<comment type="caution">
    <text evidence="1">The sequence shown here is derived from an EMBL/GenBank/DDBJ whole genome shotgun (WGS) entry which is preliminary data.</text>
</comment>
<accession>W2C3E8</accession>
<dbReference type="EMBL" id="AYUF01000474">
    <property type="protein sequence ID" value="ETK01583.1"/>
    <property type="molecule type" value="Genomic_DNA"/>
</dbReference>
<evidence type="ECO:0000313" key="2">
    <source>
        <dbReference type="Proteomes" id="UP000018837"/>
    </source>
</evidence>
<dbReference type="Proteomes" id="UP000018837">
    <property type="component" value="Unassembled WGS sequence"/>
</dbReference>
<evidence type="ECO:0000313" key="1">
    <source>
        <dbReference type="EMBL" id="ETK01583.1"/>
    </source>
</evidence>